<dbReference type="AlphaFoldDB" id="A0A917UW84"/>
<dbReference type="Proteomes" id="UP000635726">
    <property type="component" value="Unassembled WGS sequence"/>
</dbReference>
<reference evidence="1" key="2">
    <citation type="submission" date="2020-09" db="EMBL/GenBank/DDBJ databases">
        <authorList>
            <person name="Sun Q."/>
            <person name="Ohkuma M."/>
        </authorList>
    </citation>
    <scope>NUCLEOTIDE SEQUENCE</scope>
    <source>
        <strain evidence="1">JCM 14371</strain>
    </source>
</reference>
<dbReference type="PANTHER" id="PTHR36439:SF1">
    <property type="entry name" value="DUF1697 DOMAIN-CONTAINING PROTEIN"/>
    <property type="match status" value="1"/>
</dbReference>
<dbReference type="Gene3D" id="3.30.70.1280">
    <property type="entry name" value="SP0830-like domains"/>
    <property type="match status" value="1"/>
</dbReference>
<organism evidence="1 2">
    <name type="scientific">Deinococcus aquiradiocola</name>
    <dbReference type="NCBI Taxonomy" id="393059"/>
    <lineage>
        <taxon>Bacteria</taxon>
        <taxon>Thermotogati</taxon>
        <taxon>Deinococcota</taxon>
        <taxon>Deinococci</taxon>
        <taxon>Deinococcales</taxon>
        <taxon>Deinococcaceae</taxon>
        <taxon>Deinococcus</taxon>
    </lineage>
</organism>
<dbReference type="PANTHER" id="PTHR36439">
    <property type="entry name" value="BLL4334 PROTEIN"/>
    <property type="match status" value="1"/>
</dbReference>
<dbReference type="Pfam" id="PF08002">
    <property type="entry name" value="DUF1697"/>
    <property type="match status" value="1"/>
</dbReference>
<evidence type="ECO:0000313" key="1">
    <source>
        <dbReference type="EMBL" id="GGJ89782.1"/>
    </source>
</evidence>
<keyword evidence="2" id="KW-1185">Reference proteome</keyword>
<dbReference type="SUPFAM" id="SSF160379">
    <property type="entry name" value="SP0830-like"/>
    <property type="match status" value="1"/>
</dbReference>
<dbReference type="PIRSF" id="PIRSF008502">
    <property type="entry name" value="UCP008502"/>
    <property type="match status" value="1"/>
</dbReference>
<proteinExistence type="predicted"/>
<name>A0A917UW84_9DEIO</name>
<reference evidence="1" key="1">
    <citation type="journal article" date="2014" name="Int. J. Syst. Evol. Microbiol.">
        <title>Complete genome sequence of Corynebacterium casei LMG S-19264T (=DSM 44701T), isolated from a smear-ripened cheese.</title>
        <authorList>
            <consortium name="US DOE Joint Genome Institute (JGI-PGF)"/>
            <person name="Walter F."/>
            <person name="Albersmeier A."/>
            <person name="Kalinowski J."/>
            <person name="Ruckert C."/>
        </authorList>
    </citation>
    <scope>NUCLEOTIDE SEQUENCE</scope>
    <source>
        <strain evidence="1">JCM 14371</strain>
    </source>
</reference>
<accession>A0A917UW84</accession>
<gene>
    <name evidence="1" type="ORF">GCM10008939_37170</name>
</gene>
<comment type="caution">
    <text evidence="1">The sequence shown here is derived from an EMBL/GenBank/DDBJ whole genome shotgun (WGS) entry which is preliminary data.</text>
</comment>
<dbReference type="InterPro" id="IPR012545">
    <property type="entry name" value="DUF1697"/>
</dbReference>
<evidence type="ECO:0000313" key="2">
    <source>
        <dbReference type="Proteomes" id="UP000635726"/>
    </source>
</evidence>
<evidence type="ECO:0008006" key="3">
    <source>
        <dbReference type="Google" id="ProtNLM"/>
    </source>
</evidence>
<sequence>MPLPSRPPVPPATRPAPLHVALLRGINVGGHRRVTMPALKAVLAGLDLQDARTHVQSGNVVFRAHCPDAGTLEGALADAFGFPVGVTLRTREEWLAARHGNPYHAQALADGTRVHLACLSSEPDAEGLASLLAVPRGPDDWTLSGRTLYLHLPNGMARTRLDHGTLERRLGVQVTVRNWRTVDALAILLGP</sequence>
<dbReference type="RefSeq" id="WP_188964816.1">
    <property type="nucleotide sequence ID" value="NZ_BMOE01000025.1"/>
</dbReference>
<dbReference type="EMBL" id="BMOE01000025">
    <property type="protein sequence ID" value="GGJ89782.1"/>
    <property type="molecule type" value="Genomic_DNA"/>
</dbReference>
<protein>
    <recommendedName>
        <fullName evidence="3">DUF1697 domain-containing protein</fullName>
    </recommendedName>
</protein>